<protein>
    <submittedName>
        <fullName evidence="2">46041_t:CDS:1</fullName>
    </submittedName>
</protein>
<feature type="compositionally biased region" description="Polar residues" evidence="1">
    <location>
        <begin position="1"/>
        <end position="12"/>
    </location>
</feature>
<evidence type="ECO:0000313" key="2">
    <source>
        <dbReference type="EMBL" id="CAG8461911.1"/>
    </source>
</evidence>
<name>A0ABM8VW80_GIGMA</name>
<comment type="caution">
    <text evidence="2">The sequence shown here is derived from an EMBL/GenBank/DDBJ whole genome shotgun (WGS) entry which is preliminary data.</text>
</comment>
<reference evidence="2 3" key="1">
    <citation type="submission" date="2021-06" db="EMBL/GenBank/DDBJ databases">
        <authorList>
            <person name="Kallberg Y."/>
            <person name="Tangrot J."/>
            <person name="Rosling A."/>
        </authorList>
    </citation>
    <scope>NUCLEOTIDE SEQUENCE [LARGE SCALE GENOMIC DNA]</scope>
    <source>
        <strain evidence="2 3">120-4 pot B 10/14</strain>
    </source>
</reference>
<accession>A0ABM8VW80</accession>
<gene>
    <name evidence="2" type="ORF">GMARGA_LOCUS348</name>
</gene>
<dbReference type="EMBL" id="CAJVQB010000056">
    <property type="protein sequence ID" value="CAG8461911.1"/>
    <property type="molecule type" value="Genomic_DNA"/>
</dbReference>
<evidence type="ECO:0000256" key="1">
    <source>
        <dbReference type="SAM" id="MobiDB-lite"/>
    </source>
</evidence>
<dbReference type="Proteomes" id="UP000789901">
    <property type="component" value="Unassembled WGS sequence"/>
</dbReference>
<feature type="region of interest" description="Disordered" evidence="1">
    <location>
        <begin position="1"/>
        <end position="30"/>
    </location>
</feature>
<proteinExistence type="predicted"/>
<organism evidence="2 3">
    <name type="scientific">Gigaspora margarita</name>
    <dbReference type="NCBI Taxonomy" id="4874"/>
    <lineage>
        <taxon>Eukaryota</taxon>
        <taxon>Fungi</taxon>
        <taxon>Fungi incertae sedis</taxon>
        <taxon>Mucoromycota</taxon>
        <taxon>Glomeromycotina</taxon>
        <taxon>Glomeromycetes</taxon>
        <taxon>Diversisporales</taxon>
        <taxon>Gigasporaceae</taxon>
        <taxon>Gigaspora</taxon>
    </lineage>
</organism>
<keyword evidence="3" id="KW-1185">Reference proteome</keyword>
<sequence length="318" mass="35994">MSDLDQISNVTDIHSDHNESPNSSSDTNDRIVGCPRDEVWEYFTRTKCPKKKHCGKPTTLKSHLAIKCPKVSNDIRIKYLCAISDENSQEIADLSTTCPTKKLKSNQTIPLTAYYNLDKIDENKTKQANQALVRWFVTTLSGSVLDSEIATITLKLDKILKNATNLILSGAALREDIIEALIVGGNLKSTTKTRWSTAWNACDSMLHLENKKCNMFDNDNDNDSEEFADEESEEELTDIENENSFQLEIENFIELEHRMLNDDDAYSSSDVINHGDPDFDIIPDPDSGYKQFLICDPSHNTKNDKLFHDLRITHANSE</sequence>
<evidence type="ECO:0000313" key="3">
    <source>
        <dbReference type="Proteomes" id="UP000789901"/>
    </source>
</evidence>